<dbReference type="AlphaFoldDB" id="A0A182UB67"/>
<feature type="region of interest" description="Disordered" evidence="1">
    <location>
        <begin position="16"/>
        <end position="38"/>
    </location>
</feature>
<reference evidence="3" key="1">
    <citation type="submission" date="2014-01" db="EMBL/GenBank/DDBJ databases">
        <title>The Genome Sequence of Anopheles melas CM1001059_A (V2).</title>
        <authorList>
            <consortium name="The Broad Institute Genomics Platform"/>
            <person name="Neafsey D.E."/>
            <person name="Besansky N."/>
            <person name="Howell P."/>
            <person name="Walton C."/>
            <person name="Young S.K."/>
            <person name="Zeng Q."/>
            <person name="Gargeya S."/>
            <person name="Fitzgerald M."/>
            <person name="Haas B."/>
            <person name="Abouelleil A."/>
            <person name="Allen A.W."/>
            <person name="Alvarado L."/>
            <person name="Arachchi H.M."/>
            <person name="Berlin A.M."/>
            <person name="Chapman S.B."/>
            <person name="Gainer-Dewar J."/>
            <person name="Goldberg J."/>
            <person name="Griggs A."/>
            <person name="Gujja S."/>
            <person name="Hansen M."/>
            <person name="Howarth C."/>
            <person name="Imamovic A."/>
            <person name="Ireland A."/>
            <person name="Larimer J."/>
            <person name="McCowan C."/>
            <person name="Murphy C."/>
            <person name="Pearson M."/>
            <person name="Poon T.W."/>
            <person name="Priest M."/>
            <person name="Roberts A."/>
            <person name="Saif S."/>
            <person name="Shea T."/>
            <person name="Sisk P."/>
            <person name="Sykes S."/>
            <person name="Wortman J."/>
            <person name="Nusbaum C."/>
            <person name="Birren B."/>
        </authorList>
    </citation>
    <scope>NUCLEOTIDE SEQUENCE [LARGE SCALE GENOMIC DNA]</scope>
    <source>
        <strain evidence="3">CM1001059</strain>
    </source>
</reference>
<name>A0A182UB67_9DIPT</name>
<keyword evidence="3" id="KW-1185">Reference proteome</keyword>
<sequence>MALRWWTAPQARWVRSREETSSSRRKRKFPAPGTRQQRWHRLAATVAERMNPRSDTAGPSAAPAFFRLFVAHSPDSCAGVLRPTQTPNPRNITSLFCLLHFGAATRKIPSANALQYERTSRGVEQKDGAATVSCFGVIWYSAAVWVLVPVRFGAACGWR</sequence>
<proteinExistence type="predicted"/>
<dbReference type="VEuPathDB" id="VectorBase:AMEC017244"/>
<organism evidence="2 3">
    <name type="scientific">Anopheles melas</name>
    <dbReference type="NCBI Taxonomy" id="34690"/>
    <lineage>
        <taxon>Eukaryota</taxon>
        <taxon>Metazoa</taxon>
        <taxon>Ecdysozoa</taxon>
        <taxon>Arthropoda</taxon>
        <taxon>Hexapoda</taxon>
        <taxon>Insecta</taxon>
        <taxon>Pterygota</taxon>
        <taxon>Neoptera</taxon>
        <taxon>Endopterygota</taxon>
        <taxon>Diptera</taxon>
        <taxon>Nematocera</taxon>
        <taxon>Culicoidea</taxon>
        <taxon>Culicidae</taxon>
        <taxon>Anophelinae</taxon>
        <taxon>Anopheles</taxon>
    </lineage>
</organism>
<evidence type="ECO:0000313" key="3">
    <source>
        <dbReference type="Proteomes" id="UP000075902"/>
    </source>
</evidence>
<evidence type="ECO:0000313" key="2">
    <source>
        <dbReference type="EnsemblMetazoa" id="AMEC017244-PA"/>
    </source>
</evidence>
<accession>A0A182UB67</accession>
<dbReference type="Proteomes" id="UP000075902">
    <property type="component" value="Unassembled WGS sequence"/>
</dbReference>
<reference evidence="2" key="2">
    <citation type="submission" date="2020-05" db="UniProtKB">
        <authorList>
            <consortium name="EnsemblMetazoa"/>
        </authorList>
    </citation>
    <scope>IDENTIFICATION</scope>
    <source>
        <strain evidence="2">CM1001059</strain>
    </source>
</reference>
<evidence type="ECO:0000256" key="1">
    <source>
        <dbReference type="SAM" id="MobiDB-lite"/>
    </source>
</evidence>
<protein>
    <submittedName>
        <fullName evidence="2">Uncharacterized protein</fullName>
    </submittedName>
</protein>
<dbReference type="EnsemblMetazoa" id="AMEC017244-RA">
    <property type="protein sequence ID" value="AMEC017244-PA"/>
    <property type="gene ID" value="AMEC017244"/>
</dbReference>